<dbReference type="EMBL" id="JACHND010000001">
    <property type="protein sequence ID" value="MBB4699911.1"/>
    <property type="molecule type" value="Genomic_DNA"/>
</dbReference>
<gene>
    <name evidence="3" type="ORF">BJ982_001455</name>
</gene>
<protein>
    <recommendedName>
        <fullName evidence="1">Putative membrane protein insertion efficiency factor</fullName>
    </recommendedName>
</protein>
<comment type="function">
    <text evidence="1">Could be involved in insertion of integral membrane proteins into the membrane.</text>
</comment>
<comment type="caution">
    <text evidence="3">The sequence shown here is derived from an EMBL/GenBank/DDBJ whole genome shotgun (WGS) entry which is preliminary data.</text>
</comment>
<dbReference type="NCBIfam" id="TIGR00278">
    <property type="entry name" value="membrane protein insertion efficiency factor YidD"/>
    <property type="match status" value="1"/>
</dbReference>
<dbReference type="SMART" id="SM01234">
    <property type="entry name" value="Haemolytic"/>
    <property type="match status" value="1"/>
</dbReference>
<dbReference type="Proteomes" id="UP000542210">
    <property type="component" value="Unassembled WGS sequence"/>
</dbReference>
<feature type="region of interest" description="Disordered" evidence="2">
    <location>
        <begin position="96"/>
        <end position="118"/>
    </location>
</feature>
<keyword evidence="1" id="KW-0472">Membrane</keyword>
<dbReference type="GO" id="GO:0005886">
    <property type="term" value="C:plasma membrane"/>
    <property type="evidence" value="ECO:0007669"/>
    <property type="project" value="UniProtKB-SubCell"/>
</dbReference>
<dbReference type="PANTHER" id="PTHR33383:SF1">
    <property type="entry name" value="MEMBRANE PROTEIN INSERTION EFFICIENCY FACTOR-RELATED"/>
    <property type="match status" value="1"/>
</dbReference>
<dbReference type="Pfam" id="PF01809">
    <property type="entry name" value="YidD"/>
    <property type="match status" value="1"/>
</dbReference>
<evidence type="ECO:0000313" key="4">
    <source>
        <dbReference type="Proteomes" id="UP000542210"/>
    </source>
</evidence>
<comment type="subcellular location">
    <subcellularLocation>
        <location evidence="1">Cell membrane</location>
        <topology evidence="1">Peripheral membrane protein</topology>
        <orientation evidence="1">Cytoplasmic side</orientation>
    </subcellularLocation>
</comment>
<keyword evidence="1" id="KW-1003">Cell membrane</keyword>
<sequence length="118" mass="12604">MTSRDTEAGTRAATPVRFALPGAVPSPTTPSAAVSPAARVLLGPIRFYRAFISPLLGPRCRFEPSCSAYGLEAIAVHGAARGLWMTVRRIGRCHPFHPGGYDPVPPRPVRSHDETQGS</sequence>
<proteinExistence type="inferred from homology"/>
<name>A0A7W7GAE7_9ACTN</name>
<reference evidence="3 4" key="1">
    <citation type="submission" date="2020-08" db="EMBL/GenBank/DDBJ databases">
        <title>Sequencing the genomes of 1000 actinobacteria strains.</title>
        <authorList>
            <person name="Klenk H.-P."/>
        </authorList>
    </citation>
    <scope>NUCLEOTIDE SEQUENCE [LARGE SCALE GENOMIC DNA]</scope>
    <source>
        <strain evidence="3 4">DSM 45784</strain>
    </source>
</reference>
<dbReference type="PANTHER" id="PTHR33383">
    <property type="entry name" value="MEMBRANE PROTEIN INSERTION EFFICIENCY FACTOR-RELATED"/>
    <property type="match status" value="1"/>
</dbReference>
<dbReference type="AlphaFoldDB" id="A0A7W7GAE7"/>
<evidence type="ECO:0000256" key="2">
    <source>
        <dbReference type="SAM" id="MobiDB-lite"/>
    </source>
</evidence>
<dbReference type="HAMAP" id="MF_00386">
    <property type="entry name" value="UPF0161_YidD"/>
    <property type="match status" value="1"/>
</dbReference>
<evidence type="ECO:0000313" key="3">
    <source>
        <dbReference type="EMBL" id="MBB4699911.1"/>
    </source>
</evidence>
<organism evidence="3 4">
    <name type="scientific">Sphaerisporangium siamense</name>
    <dbReference type="NCBI Taxonomy" id="795645"/>
    <lineage>
        <taxon>Bacteria</taxon>
        <taxon>Bacillati</taxon>
        <taxon>Actinomycetota</taxon>
        <taxon>Actinomycetes</taxon>
        <taxon>Streptosporangiales</taxon>
        <taxon>Streptosporangiaceae</taxon>
        <taxon>Sphaerisporangium</taxon>
    </lineage>
</organism>
<keyword evidence="4" id="KW-1185">Reference proteome</keyword>
<dbReference type="InterPro" id="IPR002696">
    <property type="entry name" value="Membr_insert_effic_factor_YidD"/>
</dbReference>
<accession>A0A7W7GAE7</accession>
<evidence type="ECO:0000256" key="1">
    <source>
        <dbReference type="HAMAP-Rule" id="MF_00386"/>
    </source>
</evidence>
<comment type="similarity">
    <text evidence="1">Belongs to the UPF0161 family.</text>
</comment>